<evidence type="ECO:0000313" key="4">
    <source>
        <dbReference type="Proteomes" id="UP000185478"/>
    </source>
</evidence>
<dbReference type="AlphaFoldDB" id="A0A1L7CIM8"/>
<name>A0A1L7CIM8_9CORY</name>
<dbReference type="STRING" id="1431546.CAQU_12460"/>
<accession>A0A1L7CIM8</accession>
<dbReference type="KEGG" id="caqu:CAQU_12460"/>
<feature type="region of interest" description="Disordered" evidence="1">
    <location>
        <begin position="26"/>
        <end position="70"/>
    </location>
</feature>
<feature type="chain" id="PRO_5039365543" evidence="2">
    <location>
        <begin position="23"/>
        <end position="70"/>
    </location>
</feature>
<feature type="compositionally biased region" description="Low complexity" evidence="1">
    <location>
        <begin position="26"/>
        <end position="48"/>
    </location>
</feature>
<feature type="compositionally biased region" description="Polar residues" evidence="1">
    <location>
        <begin position="49"/>
        <end position="70"/>
    </location>
</feature>
<dbReference type="EMBL" id="CP009245">
    <property type="protein sequence ID" value="APT85711.1"/>
    <property type="molecule type" value="Genomic_DNA"/>
</dbReference>
<keyword evidence="4" id="KW-1185">Reference proteome</keyword>
<evidence type="ECO:0000313" key="3">
    <source>
        <dbReference type="EMBL" id="APT85711.1"/>
    </source>
</evidence>
<sequence>MRKTHTLIVVILLAAASMIATTHTNTHDTATNHSTATTPHPTFTVTPHRCSNQCTSNNPPTMTTPQNKHR</sequence>
<protein>
    <submittedName>
        <fullName evidence="3">Uncharacterized protein</fullName>
    </submittedName>
</protein>
<evidence type="ECO:0000256" key="1">
    <source>
        <dbReference type="SAM" id="MobiDB-lite"/>
    </source>
</evidence>
<evidence type="ECO:0000256" key="2">
    <source>
        <dbReference type="SAM" id="SignalP"/>
    </source>
</evidence>
<proteinExistence type="predicted"/>
<organism evidence="3 4">
    <name type="scientific">Corynebacterium aquilae DSM 44791</name>
    <dbReference type="NCBI Taxonomy" id="1431546"/>
    <lineage>
        <taxon>Bacteria</taxon>
        <taxon>Bacillati</taxon>
        <taxon>Actinomycetota</taxon>
        <taxon>Actinomycetes</taxon>
        <taxon>Mycobacteriales</taxon>
        <taxon>Corynebacteriaceae</taxon>
        <taxon>Corynebacterium</taxon>
    </lineage>
</organism>
<keyword evidence="2" id="KW-0732">Signal</keyword>
<feature type="signal peptide" evidence="2">
    <location>
        <begin position="1"/>
        <end position="22"/>
    </location>
</feature>
<gene>
    <name evidence="3" type="ORF">CAQU_12460</name>
</gene>
<dbReference type="Proteomes" id="UP000185478">
    <property type="component" value="Chromosome"/>
</dbReference>
<reference evidence="3 4" key="1">
    <citation type="submission" date="2014-08" db="EMBL/GenBank/DDBJ databases">
        <title>Complete genome sequence of Corynebacterium aquilae S-613T(T) (=DSM 44791(T)), isolated from the choana of a healthy golden eagle.</title>
        <authorList>
            <person name="Ruckert C."/>
            <person name="Albersmeier A."/>
            <person name="Winkler A."/>
            <person name="Kalinowski J."/>
        </authorList>
    </citation>
    <scope>NUCLEOTIDE SEQUENCE [LARGE SCALE GENOMIC DNA]</scope>
    <source>
        <strain evidence="3 4">S-613</strain>
    </source>
</reference>